<dbReference type="Pfam" id="PF05257">
    <property type="entry name" value="CHAP"/>
    <property type="match status" value="1"/>
</dbReference>
<dbReference type="InterPro" id="IPR007921">
    <property type="entry name" value="CHAP_dom"/>
</dbReference>
<dbReference type="InterPro" id="IPR038765">
    <property type="entry name" value="Papain-like_cys_pep_sf"/>
</dbReference>
<reference evidence="4 5" key="1">
    <citation type="submission" date="2020-08" db="EMBL/GenBank/DDBJ databases">
        <title>Genome public.</title>
        <authorList>
            <person name="Liu C."/>
            <person name="Sun Q."/>
        </authorList>
    </citation>
    <scope>NUCLEOTIDE SEQUENCE [LARGE SCALE GENOMIC DNA]</scope>
    <source>
        <strain evidence="4 5">NSJ-46</strain>
    </source>
</reference>
<accession>A0ABR7N7S6</accession>
<evidence type="ECO:0000256" key="2">
    <source>
        <dbReference type="SAM" id="SignalP"/>
    </source>
</evidence>
<gene>
    <name evidence="4" type="ORF">H8716_04995</name>
</gene>
<feature type="chain" id="PRO_5045754041" evidence="2">
    <location>
        <begin position="27"/>
        <end position="454"/>
    </location>
</feature>
<evidence type="ECO:0000313" key="5">
    <source>
        <dbReference type="Proteomes" id="UP000657421"/>
    </source>
</evidence>
<dbReference type="Gene3D" id="3.90.1720.10">
    <property type="entry name" value="endopeptidase domain like (from Nostoc punctiforme)"/>
    <property type="match status" value="1"/>
</dbReference>
<evidence type="ECO:0000256" key="1">
    <source>
        <dbReference type="SAM" id="MobiDB-lite"/>
    </source>
</evidence>
<protein>
    <submittedName>
        <fullName evidence="4">CHAP domain-containing protein</fullName>
    </submittedName>
</protein>
<evidence type="ECO:0000313" key="4">
    <source>
        <dbReference type="EMBL" id="MBC8572446.1"/>
    </source>
</evidence>
<dbReference type="SUPFAM" id="SSF54001">
    <property type="entry name" value="Cysteine proteinases"/>
    <property type="match status" value="1"/>
</dbReference>
<organism evidence="4 5">
    <name type="scientific">Jingyaoa shaoxingensis</name>
    <dbReference type="NCBI Taxonomy" id="2763671"/>
    <lineage>
        <taxon>Bacteria</taxon>
        <taxon>Bacillati</taxon>
        <taxon>Bacillota</taxon>
        <taxon>Clostridia</taxon>
        <taxon>Lachnospirales</taxon>
        <taxon>Lachnospiraceae</taxon>
        <taxon>Jingyaoa</taxon>
    </lineage>
</organism>
<keyword evidence="5" id="KW-1185">Reference proteome</keyword>
<feature type="region of interest" description="Disordered" evidence="1">
    <location>
        <begin position="248"/>
        <end position="267"/>
    </location>
</feature>
<evidence type="ECO:0000259" key="3">
    <source>
        <dbReference type="PROSITE" id="PS50911"/>
    </source>
</evidence>
<comment type="caution">
    <text evidence="4">The sequence shown here is derived from an EMBL/GenBank/DDBJ whole genome shotgun (WGS) entry which is preliminary data.</text>
</comment>
<proteinExistence type="predicted"/>
<dbReference type="EMBL" id="JACRSZ010000003">
    <property type="protein sequence ID" value="MBC8572446.1"/>
    <property type="molecule type" value="Genomic_DNA"/>
</dbReference>
<feature type="domain" description="Peptidase C51" evidence="3">
    <location>
        <begin position="302"/>
        <end position="452"/>
    </location>
</feature>
<keyword evidence="2" id="KW-0732">Signal</keyword>
<dbReference type="Proteomes" id="UP000657421">
    <property type="component" value="Unassembled WGS sequence"/>
</dbReference>
<dbReference type="PROSITE" id="PS50911">
    <property type="entry name" value="CHAP"/>
    <property type="match status" value="1"/>
</dbReference>
<name>A0ABR7N7S6_9FIRM</name>
<feature type="signal peptide" evidence="2">
    <location>
        <begin position="1"/>
        <end position="26"/>
    </location>
</feature>
<sequence>MKRKKRILMMLLMALLIMAMPAGAQAAFKVTAKTGVTLPTTIKKGAFFNVKGIVKANEPMTKISCTIYNSAEKCVDRYDARPYTKAFNLRAADPYLEFNKLAAGRYSYRICIYNAKGVKRRVVNKKFTVAGTTTTKKGTIKITRPIPSKNVILNKGRAYSIGGTITSTYNLKTVKASILDNNKKKVYTKTVSLKNQRTYKVNNSALDSAMLFDRLGNGTYTYYLSAADVKGTSVTLVKRTITVKTVSSNTNTNNSSTGSNTNNTNSPNYLDYNGIVTQPSGFKARTGRPSSSNRYFYNKSYNIYYQYNGLAPTGKAYYGNQYVLGNCTWYACGRAMELVANAGGNVSKVKAIFGGDPVGIYNTNASLVAKGKGGFSYGTTPKIGALAIFNYGSSGDAHIAVVENIVNGVPYVSESGYTVGATMPKSDKSNIIFRYQSIYNWAGGRSIRGYIYLI</sequence>
<dbReference type="RefSeq" id="WP_249307430.1">
    <property type="nucleotide sequence ID" value="NZ_JACRSZ010000003.1"/>
</dbReference>